<dbReference type="Pfam" id="PF13005">
    <property type="entry name" value="zf-IS66"/>
    <property type="match status" value="1"/>
</dbReference>
<dbReference type="Proteomes" id="UP000324974">
    <property type="component" value="Chromosome"/>
</dbReference>
<feature type="domain" description="Transposase IS66 central" evidence="3">
    <location>
        <begin position="176"/>
        <end position="453"/>
    </location>
</feature>
<dbReference type="NCBIfam" id="NF033517">
    <property type="entry name" value="transpos_IS66"/>
    <property type="match status" value="1"/>
</dbReference>
<dbReference type="InterPro" id="IPR004291">
    <property type="entry name" value="Transposase_IS66_central"/>
</dbReference>
<name>A0A5C1AG21_9BACT</name>
<keyword evidence="7" id="KW-1185">Reference proteome</keyword>
<gene>
    <name evidence="6" type="ORF">PX52LOC_03655</name>
</gene>
<feature type="coiled-coil region" evidence="1">
    <location>
        <begin position="23"/>
        <end position="50"/>
    </location>
</feature>
<dbReference type="PANTHER" id="PTHR33678:SF1">
    <property type="entry name" value="BLL1576 PROTEIN"/>
    <property type="match status" value="1"/>
</dbReference>
<evidence type="ECO:0000313" key="6">
    <source>
        <dbReference type="EMBL" id="QEL16692.1"/>
    </source>
</evidence>
<dbReference type="EMBL" id="CP042425">
    <property type="protein sequence ID" value="QEL16692.1"/>
    <property type="molecule type" value="Genomic_DNA"/>
</dbReference>
<organism evidence="6 7">
    <name type="scientific">Limnoglobus roseus</name>
    <dbReference type="NCBI Taxonomy" id="2598579"/>
    <lineage>
        <taxon>Bacteria</taxon>
        <taxon>Pseudomonadati</taxon>
        <taxon>Planctomycetota</taxon>
        <taxon>Planctomycetia</taxon>
        <taxon>Gemmatales</taxon>
        <taxon>Gemmataceae</taxon>
        <taxon>Limnoglobus</taxon>
    </lineage>
</organism>
<feature type="compositionally biased region" description="Pro residues" evidence="2">
    <location>
        <begin position="71"/>
        <end position="84"/>
    </location>
</feature>
<evidence type="ECO:0000259" key="5">
    <source>
        <dbReference type="Pfam" id="PF13007"/>
    </source>
</evidence>
<keyword evidence="1" id="KW-0175">Coiled coil</keyword>
<evidence type="ECO:0000259" key="3">
    <source>
        <dbReference type="Pfam" id="PF03050"/>
    </source>
</evidence>
<dbReference type="OrthoDB" id="227350at2"/>
<dbReference type="InterPro" id="IPR052344">
    <property type="entry name" value="Transposase-related"/>
</dbReference>
<dbReference type="AlphaFoldDB" id="A0A5C1AG21"/>
<protein>
    <submittedName>
        <fullName evidence="6">IS66 family transposase</fullName>
    </submittedName>
</protein>
<sequence>MPDGPAIPEPTLPADVAVLHGLVRELLAANHAQQDRIAQLEHRLDQLLKRLHGPRADTVHSNQGTLFGDPPADPPPPVELPPKPSSASRTPSGHGRRPLPANLPRETVVIDIPEAEKLSVGGTWVRIGEETSERLDFTPASLFVRRTVRPKYAVRFDDRPDLIRVAELPPEALPKCSAAPGLVADVIVSKLVDHLPLYRQEKRYARQGYNLARSTLCGWLAEAAGVLAPLYAILKARVLAEPIVHTDDTPIPVRDPAREHCRTGRLWAYVSKAGVVYDATEDRCRDGPLQFLRGFQGYLQCDAYAGYDELFRRSKGTVVEVGCWAHARRKFVEAEKTSPAVAHEAVAGIKALYAVEHAAKGLDPPARAAMRERESGPRLRGMKEWLDRQRATAVPKTPIADAITYVTNQWGALTAYVRDGDLAIDNNAAERAVKPFAIGRKNWLFFGSDRGGRTLATLASFTATCAAFGVNPWTWFHDTLTILPTTPLDRLATLLPAKAT</sequence>
<dbReference type="PANTHER" id="PTHR33678">
    <property type="entry name" value="BLL1576 PROTEIN"/>
    <property type="match status" value="1"/>
</dbReference>
<dbReference type="KEGG" id="lrs:PX52LOC_03655"/>
<evidence type="ECO:0000259" key="4">
    <source>
        <dbReference type="Pfam" id="PF13005"/>
    </source>
</evidence>
<dbReference type="RefSeq" id="WP_149111383.1">
    <property type="nucleotide sequence ID" value="NZ_CP042425.1"/>
</dbReference>
<feature type="domain" description="Transposase TnpC homeodomain" evidence="5">
    <location>
        <begin position="39"/>
        <end position="108"/>
    </location>
</feature>
<dbReference type="InterPro" id="IPR024474">
    <property type="entry name" value="Znf_dom_IS66"/>
</dbReference>
<evidence type="ECO:0000313" key="7">
    <source>
        <dbReference type="Proteomes" id="UP000324974"/>
    </source>
</evidence>
<reference evidence="7" key="1">
    <citation type="submission" date="2019-08" db="EMBL/GenBank/DDBJ databases">
        <title>Limnoglobus roseus gen. nov., sp. nov., a novel freshwater planctomycete with a giant genome from the family Gemmataceae.</title>
        <authorList>
            <person name="Kulichevskaya I.S."/>
            <person name="Naumoff D.G."/>
            <person name="Miroshnikov K."/>
            <person name="Ivanova A."/>
            <person name="Philippov D.A."/>
            <person name="Hakobyan A."/>
            <person name="Rijpstra I.C."/>
            <person name="Sinninghe Damste J.S."/>
            <person name="Liesack W."/>
            <person name="Dedysh S.N."/>
        </authorList>
    </citation>
    <scope>NUCLEOTIDE SEQUENCE [LARGE SCALE GENOMIC DNA]</scope>
    <source>
        <strain evidence="7">PX52</strain>
    </source>
</reference>
<evidence type="ECO:0000256" key="2">
    <source>
        <dbReference type="SAM" id="MobiDB-lite"/>
    </source>
</evidence>
<feature type="region of interest" description="Disordered" evidence="2">
    <location>
        <begin position="56"/>
        <end position="105"/>
    </location>
</feature>
<dbReference type="Pfam" id="PF03050">
    <property type="entry name" value="DDE_Tnp_IS66"/>
    <property type="match status" value="1"/>
</dbReference>
<dbReference type="InterPro" id="IPR024463">
    <property type="entry name" value="Transposase_TnpC_homeodom"/>
</dbReference>
<feature type="domain" description="Transposase IS66 zinc-finger binding" evidence="4">
    <location>
        <begin position="122"/>
        <end position="153"/>
    </location>
</feature>
<evidence type="ECO:0000256" key="1">
    <source>
        <dbReference type="SAM" id="Coils"/>
    </source>
</evidence>
<dbReference type="Pfam" id="PF13007">
    <property type="entry name" value="LZ_Tnp_IS66"/>
    <property type="match status" value="1"/>
</dbReference>
<accession>A0A5C1AG21</accession>
<proteinExistence type="predicted"/>